<dbReference type="AlphaFoldDB" id="E5WZB7"/>
<dbReference type="Proteomes" id="UP000003246">
    <property type="component" value="Unassembled WGS sequence"/>
</dbReference>
<dbReference type="RefSeq" id="WP_004294144.1">
    <property type="nucleotide sequence ID" value="NZ_AKBX01000004.1"/>
</dbReference>
<reference evidence="1 2" key="1">
    <citation type="submission" date="2010-10" db="EMBL/GenBank/DDBJ databases">
        <title>The Genome Sequence of Bacteroides eggerthii strain 1_2_48FAA.</title>
        <authorList>
            <consortium name="The Broad Institute Genome Sequencing Platform"/>
            <person name="Ward D."/>
            <person name="Earl A."/>
            <person name="Feldgarden M."/>
            <person name="Young S.K."/>
            <person name="Gargeya S."/>
            <person name="Zeng Q."/>
            <person name="Alvarado L."/>
            <person name="Berlin A."/>
            <person name="Bochicchio J."/>
            <person name="Chapman S.B."/>
            <person name="Chen Z."/>
            <person name="Freedman E."/>
            <person name="Gellesch M."/>
            <person name="Goldberg J."/>
            <person name="Griggs A."/>
            <person name="Gujja S."/>
            <person name="Heilman E."/>
            <person name="Heiman D."/>
            <person name="Howarth C."/>
            <person name="Mehta T."/>
            <person name="Neiman D."/>
            <person name="Pearson M."/>
            <person name="Roberts A."/>
            <person name="Saif S."/>
            <person name="Shea T."/>
            <person name="Shenoy N."/>
            <person name="Sisk P."/>
            <person name="Stolte C."/>
            <person name="Sykes S."/>
            <person name="White J."/>
            <person name="Yandava C."/>
            <person name="Allen-Vercoe E."/>
            <person name="Ambrose C."/>
            <person name="Strauss J."/>
            <person name="Daigneault M."/>
            <person name="Haas B."/>
            <person name="Nusbaum C."/>
            <person name="Birren B."/>
        </authorList>
    </citation>
    <scope>NUCLEOTIDE SEQUENCE [LARGE SCALE GENOMIC DNA]</scope>
    <source>
        <strain evidence="1 2">1_2_48FAA</strain>
    </source>
</reference>
<dbReference type="EMBL" id="ACWG01000024">
    <property type="protein sequence ID" value="EFV29784.1"/>
    <property type="molecule type" value="Genomic_DNA"/>
</dbReference>
<evidence type="ECO:0000313" key="2">
    <source>
        <dbReference type="Proteomes" id="UP000003246"/>
    </source>
</evidence>
<dbReference type="HOGENOM" id="CLU_050817_0_0_10"/>
<name>E5WZB7_9BACE</name>
<proteinExistence type="predicted"/>
<evidence type="ECO:0000313" key="1">
    <source>
        <dbReference type="EMBL" id="EFV29784.1"/>
    </source>
</evidence>
<comment type="caution">
    <text evidence="1">The sequence shown here is derived from an EMBL/GenBank/DDBJ whole genome shotgun (WGS) entry which is preliminary data.</text>
</comment>
<accession>E5WZB7</accession>
<protein>
    <submittedName>
        <fullName evidence="1">Uncharacterized protein</fullName>
    </submittedName>
</protein>
<organism evidence="1 2">
    <name type="scientific">Bacteroides eggerthii 1_2_48FAA</name>
    <dbReference type="NCBI Taxonomy" id="665953"/>
    <lineage>
        <taxon>Bacteria</taxon>
        <taxon>Pseudomonadati</taxon>
        <taxon>Bacteroidota</taxon>
        <taxon>Bacteroidia</taxon>
        <taxon>Bacteroidales</taxon>
        <taxon>Bacteroidaceae</taxon>
        <taxon>Bacteroides</taxon>
    </lineage>
</organism>
<gene>
    <name evidence="1" type="ORF">HMPREF1016_02019</name>
</gene>
<sequence length="430" mass="49414">MNADYILQKFHITEAEFENELRGMYSTSFFHIYTSGEYLEDLNQLSVKDRGTFIHEYIHYWQNIGTLWGLGNSILFYNEIRHIVNEIRRSEEIKLPLNISFPEKYAKERLKYEIGNGTNKDEIFKSKSIDLSKHMAISFVDKPIGTGSIPAVYIKVYFTDGNAVDISLGAHIIKESMAALYQSLIDPETPHDDIPYNLVRLLCKKNYPDLADNIQLLICACYASLFSMRPGETLLQLLAFATKEKISNGIDLLSYHISNSTVMTSKHNNSISITECFDEMVDCFLQNLRDNLMSPLDYIEEAMNRVRISTGWLPLITVLNEDIRNMNDNLNHIIGYMGIPYIQAKNGIYHASTVQKKLNEVSVDVLELNAQEAVFLYLMGKTPFRCCPLYYMCQGGEFEKAECFDAPWEGNECSFTIAGHFLKEKKIFWE</sequence>